<dbReference type="GO" id="GO:0003723">
    <property type="term" value="F:RNA binding"/>
    <property type="evidence" value="ECO:0007669"/>
    <property type="project" value="InterPro"/>
</dbReference>
<comment type="caution">
    <text evidence="4">The sequence shown here is derived from an EMBL/GenBank/DDBJ whole genome shotgun (WGS) entry which is preliminary data.</text>
</comment>
<feature type="repeat" description="PPR" evidence="3">
    <location>
        <begin position="318"/>
        <end position="352"/>
    </location>
</feature>
<evidence type="ECO:0008006" key="6">
    <source>
        <dbReference type="Google" id="ProtNLM"/>
    </source>
</evidence>
<dbReference type="InterPro" id="IPR046848">
    <property type="entry name" value="E_motif"/>
</dbReference>
<evidence type="ECO:0000256" key="3">
    <source>
        <dbReference type="PROSITE-ProRule" id="PRU00708"/>
    </source>
</evidence>
<dbReference type="PANTHER" id="PTHR47926">
    <property type="entry name" value="PENTATRICOPEPTIDE REPEAT-CONTAINING PROTEIN"/>
    <property type="match status" value="1"/>
</dbReference>
<sequence length="510" mass="56205">MLRKSGTQRRQPALWRRCRSLRQIKQVHALMVLRGFLSDPSALRELIFASSVGVRGGTAHARLVFDRIPHPDRFMYNTLIRGAAHSDAPRDAVSIYARMARHSAGSGGVMVRPDKRTFPFVLRACAAMGAGETGAQIHAHVVKAGCESDAFVRNALIGMHATCGDLGEGHWCRRELFDESPVKDLVSWNVMITAYAKLGDMAPARELFDGAPDRDVVSWNAMISGYVRCGSHKQAMELFEQMQAMGEKPDTVTMLSLLSACADSGDLDAGRRLHRFLSGRFSRIGPAAVLGNALIDMYAKCGSMTSALEVFWLMQDKNVSTWNSIIGGLALHGHVTESIDVFQKMLQGDVKPDEITFVAVLVACSHGGMVDKGHEYFNLMQKRYRIEPNVKHYGCMVDMLSRAGLLKEAFEFIGTMKIEPNPVIWRTLLGACRVHGEIELAEHANRELLEARSDASGDFVLLSNIYASAGEWLGSENMRKLMDDSGVNKEAGRAVVDGSSKDLIQSSRLF</sequence>
<name>A0A811MBW1_9POAL</name>
<evidence type="ECO:0000313" key="4">
    <source>
        <dbReference type="EMBL" id="CAD6202275.1"/>
    </source>
</evidence>
<feature type="repeat" description="PPR" evidence="3">
    <location>
        <begin position="184"/>
        <end position="214"/>
    </location>
</feature>
<dbReference type="Proteomes" id="UP000604825">
    <property type="component" value="Unassembled WGS sequence"/>
</dbReference>
<dbReference type="Gene3D" id="1.25.40.10">
    <property type="entry name" value="Tetratricopeptide repeat domain"/>
    <property type="match status" value="3"/>
</dbReference>
<dbReference type="AlphaFoldDB" id="A0A811MBW1"/>
<feature type="repeat" description="PPR" evidence="3">
    <location>
        <begin position="215"/>
        <end position="249"/>
    </location>
</feature>
<protein>
    <recommendedName>
        <fullName evidence="6">Pentatricopeptide repeat-containing protein</fullName>
    </recommendedName>
</protein>
<evidence type="ECO:0000256" key="2">
    <source>
        <dbReference type="ARBA" id="ARBA00022946"/>
    </source>
</evidence>
<dbReference type="NCBIfam" id="TIGR00756">
    <property type="entry name" value="PPR"/>
    <property type="match status" value="3"/>
</dbReference>
<dbReference type="GO" id="GO:0009451">
    <property type="term" value="P:RNA modification"/>
    <property type="evidence" value="ECO:0007669"/>
    <property type="project" value="InterPro"/>
</dbReference>
<dbReference type="Pfam" id="PF20431">
    <property type="entry name" value="E_motif"/>
    <property type="match status" value="1"/>
</dbReference>
<dbReference type="OrthoDB" id="185373at2759"/>
<dbReference type="PANTHER" id="PTHR47926:SF391">
    <property type="entry name" value="TETRATRICOPEPTIDE-LIKE HELICAL DOMAIN SUPERFAMILY"/>
    <property type="match status" value="1"/>
</dbReference>
<dbReference type="Pfam" id="PF13041">
    <property type="entry name" value="PPR_2"/>
    <property type="match status" value="2"/>
</dbReference>
<dbReference type="EMBL" id="CAJGYO010000001">
    <property type="protein sequence ID" value="CAD6202275.1"/>
    <property type="molecule type" value="Genomic_DNA"/>
</dbReference>
<keyword evidence="5" id="KW-1185">Reference proteome</keyword>
<dbReference type="FunFam" id="1.25.40.10:FF:000345">
    <property type="entry name" value="Pentatricopeptide repeat-containing protein"/>
    <property type="match status" value="1"/>
</dbReference>
<reference evidence="4" key="1">
    <citation type="submission" date="2020-10" db="EMBL/GenBank/DDBJ databases">
        <authorList>
            <person name="Han B."/>
            <person name="Lu T."/>
            <person name="Zhao Q."/>
            <person name="Huang X."/>
            <person name="Zhao Y."/>
        </authorList>
    </citation>
    <scope>NUCLEOTIDE SEQUENCE</scope>
</reference>
<dbReference type="InterPro" id="IPR002885">
    <property type="entry name" value="PPR_rpt"/>
</dbReference>
<organism evidence="4 5">
    <name type="scientific">Miscanthus lutarioriparius</name>
    <dbReference type="NCBI Taxonomy" id="422564"/>
    <lineage>
        <taxon>Eukaryota</taxon>
        <taxon>Viridiplantae</taxon>
        <taxon>Streptophyta</taxon>
        <taxon>Embryophyta</taxon>
        <taxon>Tracheophyta</taxon>
        <taxon>Spermatophyta</taxon>
        <taxon>Magnoliopsida</taxon>
        <taxon>Liliopsida</taxon>
        <taxon>Poales</taxon>
        <taxon>Poaceae</taxon>
        <taxon>PACMAD clade</taxon>
        <taxon>Panicoideae</taxon>
        <taxon>Andropogonodae</taxon>
        <taxon>Andropogoneae</taxon>
        <taxon>Saccharinae</taxon>
        <taxon>Miscanthus</taxon>
    </lineage>
</organism>
<dbReference type="Pfam" id="PF01535">
    <property type="entry name" value="PPR"/>
    <property type="match status" value="3"/>
</dbReference>
<dbReference type="PROSITE" id="PS51375">
    <property type="entry name" value="PPR"/>
    <property type="match status" value="3"/>
</dbReference>
<evidence type="ECO:0000313" key="5">
    <source>
        <dbReference type="Proteomes" id="UP000604825"/>
    </source>
</evidence>
<dbReference type="InterPro" id="IPR011990">
    <property type="entry name" value="TPR-like_helical_dom_sf"/>
</dbReference>
<keyword evidence="2" id="KW-0809">Transit peptide</keyword>
<dbReference type="InterPro" id="IPR046960">
    <property type="entry name" value="PPR_At4g14850-like_plant"/>
</dbReference>
<accession>A0A811MBW1</accession>
<dbReference type="FunFam" id="1.25.40.10:FF:000348">
    <property type="entry name" value="Pentatricopeptide repeat-containing protein chloroplastic"/>
    <property type="match status" value="1"/>
</dbReference>
<gene>
    <name evidence="4" type="ORF">NCGR_LOCUS564</name>
</gene>
<evidence type="ECO:0000256" key="1">
    <source>
        <dbReference type="ARBA" id="ARBA00022737"/>
    </source>
</evidence>
<keyword evidence="1" id="KW-0677">Repeat</keyword>
<proteinExistence type="predicted"/>